<dbReference type="RefSeq" id="WP_183374776.1">
    <property type="nucleotide sequence ID" value="NZ_CBCSFZ010000021.1"/>
</dbReference>
<gene>
    <name evidence="3" type="ORF">FHX50_000841</name>
</gene>
<organism evidence="3 4">
    <name type="scientific">Helcobacillus massiliensis</name>
    <dbReference type="NCBI Taxonomy" id="521392"/>
    <lineage>
        <taxon>Bacteria</taxon>
        <taxon>Bacillati</taxon>
        <taxon>Actinomycetota</taxon>
        <taxon>Actinomycetes</taxon>
        <taxon>Micrococcales</taxon>
        <taxon>Dermabacteraceae</taxon>
        <taxon>Helcobacillus</taxon>
    </lineage>
</organism>
<name>A0A839QQ20_9MICO</name>
<dbReference type="GO" id="GO:0016020">
    <property type="term" value="C:membrane"/>
    <property type="evidence" value="ECO:0007669"/>
    <property type="project" value="InterPro"/>
</dbReference>
<feature type="compositionally biased region" description="Polar residues" evidence="2">
    <location>
        <begin position="352"/>
        <end position="384"/>
    </location>
</feature>
<keyword evidence="3" id="KW-0131">Cell cycle</keyword>
<feature type="region of interest" description="Disordered" evidence="2">
    <location>
        <begin position="301"/>
        <end position="390"/>
    </location>
</feature>
<evidence type="ECO:0000256" key="1">
    <source>
        <dbReference type="SAM" id="Coils"/>
    </source>
</evidence>
<evidence type="ECO:0000313" key="3">
    <source>
        <dbReference type="EMBL" id="MBB3022593.1"/>
    </source>
</evidence>
<dbReference type="AlphaFoldDB" id="A0A839QQ20"/>
<keyword evidence="4" id="KW-1185">Reference proteome</keyword>
<comment type="caution">
    <text evidence="3">The sequence shown here is derived from an EMBL/GenBank/DDBJ whole genome shotgun (WGS) entry which is preliminary data.</text>
</comment>
<dbReference type="GO" id="GO:0055070">
    <property type="term" value="P:copper ion homeostasis"/>
    <property type="evidence" value="ECO:0007669"/>
    <property type="project" value="InterPro"/>
</dbReference>
<proteinExistence type="predicted"/>
<reference evidence="3 4" key="1">
    <citation type="submission" date="2020-08" db="EMBL/GenBank/DDBJ databases">
        <title>Sequencing the genomes of 1000 actinobacteria strains.</title>
        <authorList>
            <person name="Klenk H.-P."/>
        </authorList>
    </citation>
    <scope>NUCLEOTIDE SEQUENCE [LARGE SCALE GENOMIC DNA]</scope>
    <source>
        <strain evidence="3 4">DSM 23040</strain>
    </source>
</reference>
<feature type="coiled-coil region" evidence="1">
    <location>
        <begin position="34"/>
        <end position="61"/>
    </location>
</feature>
<protein>
    <submittedName>
        <fullName evidence="3">Cell division protein FtsB</fullName>
    </submittedName>
</protein>
<dbReference type="Proteomes" id="UP000568050">
    <property type="component" value="Unassembled WGS sequence"/>
</dbReference>
<evidence type="ECO:0000313" key="4">
    <source>
        <dbReference type="Proteomes" id="UP000568050"/>
    </source>
</evidence>
<feature type="compositionally biased region" description="Low complexity" evidence="2">
    <location>
        <begin position="313"/>
        <end position="324"/>
    </location>
</feature>
<sequence>MIDFRYHLVSLVAVFLALALGIVLGAGPLRQSLGEQLTNQVEQLRRDKDELRAQNTELTDGAKRLTSYIDASGKELLAGALPDGAPITIISDGESVATAADQVSERVTQAGGTTGNRISLNPSLWDPAAEAKRTDTLTALTSRWPELAAQTSTSGEGLMHALMVAISPQSPLSDADRTEVVKRLAADGFITSDGGSVVAPAGLVYVAAAPDTFTNSDDSAAQDAERISRVEAVQMRFVTDMREAKAPIVVAGQSPTLHESVGLVRAIRRTTDLQSVSTVDAVTSPEGPVVIVLALAESVRGGSSGHYGAAPDAQAPMPALPSSPAGGGQSGADAPDASQPTEPAQPADADTDTTSGSGASPDSGGQKNQRRTSTPTPSAPQGASDSGGDR</sequence>
<dbReference type="Pfam" id="PF11382">
    <property type="entry name" value="MctB"/>
    <property type="match status" value="1"/>
</dbReference>
<dbReference type="GO" id="GO:0051301">
    <property type="term" value="P:cell division"/>
    <property type="evidence" value="ECO:0007669"/>
    <property type="project" value="UniProtKB-KW"/>
</dbReference>
<keyword evidence="3" id="KW-0132">Cell division</keyword>
<evidence type="ECO:0000256" key="2">
    <source>
        <dbReference type="SAM" id="MobiDB-lite"/>
    </source>
</evidence>
<dbReference type="InterPro" id="IPR021522">
    <property type="entry name" value="MctB"/>
</dbReference>
<dbReference type="EMBL" id="JACHWP010000001">
    <property type="protein sequence ID" value="MBB3022593.1"/>
    <property type="molecule type" value="Genomic_DNA"/>
</dbReference>
<accession>A0A839QQ20</accession>
<keyword evidence="1" id="KW-0175">Coiled coil</keyword>